<evidence type="ECO:0000313" key="3">
    <source>
        <dbReference type="Proteomes" id="UP001063782"/>
    </source>
</evidence>
<sequence length="187" mass="19495">MKAYGVLVASLAVFGLTACASLPNTPSLPNLGKILPTSTQNTAAQAGEAAAPTVSTSENINAVVNAFVVRQAGGSETLEPVTANTAIKSGDVIEYHGLFTNTGKDRVRQMTVTLALPQGAAFTGVTEPALGVKASLDNSRFVFMPIRVSNNGAVENVPFAQYKALRWTIEEIGIGATAVVKYRATIQ</sequence>
<feature type="signal peptide" evidence="1">
    <location>
        <begin position="1"/>
        <end position="20"/>
    </location>
</feature>
<protein>
    <recommendedName>
        <fullName evidence="4">DUF11 domain-containing protein</fullName>
    </recommendedName>
</protein>
<dbReference type="Proteomes" id="UP001063782">
    <property type="component" value="Chromosome"/>
</dbReference>
<feature type="chain" id="PRO_5047430082" description="DUF11 domain-containing protein" evidence="1">
    <location>
        <begin position="21"/>
        <end position="187"/>
    </location>
</feature>
<evidence type="ECO:0008006" key="4">
    <source>
        <dbReference type="Google" id="ProtNLM"/>
    </source>
</evidence>
<organism evidence="2 3">
    <name type="scientific">Moraxella nasicaprae</name>
    <dbReference type="NCBI Taxonomy" id="2904122"/>
    <lineage>
        <taxon>Bacteria</taxon>
        <taxon>Pseudomonadati</taxon>
        <taxon>Pseudomonadota</taxon>
        <taxon>Gammaproteobacteria</taxon>
        <taxon>Moraxellales</taxon>
        <taxon>Moraxellaceae</taxon>
        <taxon>Moraxella</taxon>
    </lineage>
</organism>
<gene>
    <name evidence="2" type="ORF">LU297_05720</name>
</gene>
<evidence type="ECO:0000256" key="1">
    <source>
        <dbReference type="SAM" id="SignalP"/>
    </source>
</evidence>
<proteinExistence type="predicted"/>
<dbReference type="PROSITE" id="PS51257">
    <property type="entry name" value="PROKAR_LIPOPROTEIN"/>
    <property type="match status" value="1"/>
</dbReference>
<accession>A0ABY6F201</accession>
<name>A0ABY6F201_9GAMM</name>
<dbReference type="EMBL" id="CP089977">
    <property type="protein sequence ID" value="UXZ04117.1"/>
    <property type="molecule type" value="Genomic_DNA"/>
</dbReference>
<evidence type="ECO:0000313" key="2">
    <source>
        <dbReference type="EMBL" id="UXZ04117.1"/>
    </source>
</evidence>
<keyword evidence="1" id="KW-0732">Signal</keyword>
<dbReference type="RefSeq" id="WP_263075599.1">
    <property type="nucleotide sequence ID" value="NZ_CP089977.1"/>
</dbReference>
<keyword evidence="3" id="KW-1185">Reference proteome</keyword>
<reference evidence="2" key="1">
    <citation type="submission" date="2021-12" db="EMBL/GenBank/DDBJ databases">
        <title>taxonomy of Moraxella sp. ZY201224.</title>
        <authorList>
            <person name="Li F."/>
        </authorList>
    </citation>
    <scope>NUCLEOTIDE SEQUENCE</scope>
    <source>
        <strain evidence="2">ZY201224</strain>
    </source>
</reference>